<keyword evidence="3" id="KW-1185">Reference proteome</keyword>
<evidence type="ECO:0000313" key="3">
    <source>
        <dbReference type="Proteomes" id="UP001165498"/>
    </source>
</evidence>
<dbReference type="EMBL" id="JANFQO010000006">
    <property type="protein sequence ID" value="MCQ4164611.1"/>
    <property type="molecule type" value="Genomic_DNA"/>
</dbReference>
<gene>
    <name evidence="2" type="ORF">NM961_07800</name>
</gene>
<protein>
    <submittedName>
        <fullName evidence="2">DUF2845 domain-containing protein</fullName>
    </submittedName>
</protein>
<name>A0ABT1QQN6_9GAMM</name>
<comment type="caution">
    <text evidence="2">The sequence shown here is derived from an EMBL/GenBank/DDBJ whole genome shotgun (WGS) entry which is preliminary data.</text>
</comment>
<dbReference type="Proteomes" id="UP001165498">
    <property type="component" value="Unassembled WGS sequence"/>
</dbReference>
<feature type="chain" id="PRO_5047254299" evidence="1">
    <location>
        <begin position="19"/>
        <end position="89"/>
    </location>
</feature>
<feature type="signal peptide" evidence="1">
    <location>
        <begin position="1"/>
        <end position="18"/>
    </location>
</feature>
<sequence>MRPLILAAGLLMAGTALAADTYRVGSRVITVGDSAAKVSQAVGEPAVKVPIESKQGGYLGERWQYALDGKTVTFEIRAGKVASIDERYD</sequence>
<accession>A0ABT1QQN6</accession>
<dbReference type="RefSeq" id="WP_255913476.1">
    <property type="nucleotide sequence ID" value="NZ_JANFQO010000006.1"/>
</dbReference>
<organism evidence="2 3">
    <name type="scientific">Tahibacter harae</name>
    <dbReference type="NCBI Taxonomy" id="2963937"/>
    <lineage>
        <taxon>Bacteria</taxon>
        <taxon>Pseudomonadati</taxon>
        <taxon>Pseudomonadota</taxon>
        <taxon>Gammaproteobacteria</taxon>
        <taxon>Lysobacterales</taxon>
        <taxon>Rhodanobacteraceae</taxon>
        <taxon>Tahibacter</taxon>
    </lineage>
</organism>
<keyword evidence="1" id="KW-0732">Signal</keyword>
<evidence type="ECO:0000313" key="2">
    <source>
        <dbReference type="EMBL" id="MCQ4164611.1"/>
    </source>
</evidence>
<proteinExistence type="predicted"/>
<evidence type="ECO:0000256" key="1">
    <source>
        <dbReference type="SAM" id="SignalP"/>
    </source>
</evidence>
<reference evidence="2" key="1">
    <citation type="submission" date="2022-07" db="EMBL/GenBank/DDBJ databases">
        <title>Tahibacter sp., a new gammaproteobacterium isolated from the silt sample collected at pig farm.</title>
        <authorList>
            <person name="Chen H."/>
        </authorList>
    </citation>
    <scope>NUCLEOTIDE SEQUENCE</scope>
    <source>
        <strain evidence="2">P2K</strain>
    </source>
</reference>